<feature type="signal peptide" evidence="2">
    <location>
        <begin position="1"/>
        <end position="22"/>
    </location>
</feature>
<reference evidence="5 6" key="1">
    <citation type="submission" date="2020-08" db="EMBL/GenBank/DDBJ databases">
        <title>The Agave Microbiome: Exploring the role of microbial communities in plant adaptations to desert environments.</title>
        <authorList>
            <person name="Partida-Martinez L.P."/>
        </authorList>
    </citation>
    <scope>NUCLEOTIDE SEQUENCE [LARGE SCALE GENOMIC DNA]</scope>
    <source>
        <strain evidence="5 6">AS3.12</strain>
    </source>
</reference>
<feature type="domain" description="Polysaccharide export protein N-terminal" evidence="3">
    <location>
        <begin position="89"/>
        <end position="173"/>
    </location>
</feature>
<protein>
    <submittedName>
        <fullName evidence="5">Polysaccharide export outer membrane protein</fullName>
    </submittedName>
</protein>
<keyword evidence="6" id="KW-1185">Reference proteome</keyword>
<feature type="chain" id="PRO_5030584822" evidence="2">
    <location>
        <begin position="23"/>
        <end position="402"/>
    </location>
</feature>
<dbReference type="AlphaFoldDB" id="A0A7X0JLQ7"/>
<keyword evidence="1 2" id="KW-0732">Signal</keyword>
<dbReference type="InterPro" id="IPR049712">
    <property type="entry name" value="Poly_export"/>
</dbReference>
<dbReference type="PANTHER" id="PTHR33619:SF3">
    <property type="entry name" value="POLYSACCHARIDE EXPORT PROTEIN GFCE-RELATED"/>
    <property type="match status" value="1"/>
</dbReference>
<evidence type="ECO:0000313" key="6">
    <source>
        <dbReference type="Proteomes" id="UP000585437"/>
    </source>
</evidence>
<comment type="caution">
    <text evidence="5">The sequence shown here is derived from an EMBL/GenBank/DDBJ whole genome shotgun (WGS) entry which is preliminary data.</text>
</comment>
<dbReference type="PROSITE" id="PS51257">
    <property type="entry name" value="PROKAR_LIPOPROTEIN"/>
    <property type="match status" value="1"/>
</dbReference>
<dbReference type="PANTHER" id="PTHR33619">
    <property type="entry name" value="POLYSACCHARIDE EXPORT PROTEIN GFCE-RELATED"/>
    <property type="match status" value="1"/>
</dbReference>
<gene>
    <name evidence="5" type="ORF">F4695_003308</name>
</gene>
<dbReference type="Pfam" id="PF02563">
    <property type="entry name" value="Poly_export"/>
    <property type="match status" value="1"/>
</dbReference>
<dbReference type="GO" id="GO:0015159">
    <property type="term" value="F:polysaccharide transmembrane transporter activity"/>
    <property type="evidence" value="ECO:0007669"/>
    <property type="project" value="InterPro"/>
</dbReference>
<evidence type="ECO:0000256" key="1">
    <source>
        <dbReference type="ARBA" id="ARBA00022729"/>
    </source>
</evidence>
<feature type="domain" description="Soluble ligand binding" evidence="4">
    <location>
        <begin position="183"/>
        <end position="230"/>
    </location>
</feature>
<dbReference type="InterPro" id="IPR019554">
    <property type="entry name" value="Soluble_ligand-bd"/>
</dbReference>
<proteinExistence type="predicted"/>
<dbReference type="Gene3D" id="3.10.560.10">
    <property type="entry name" value="Outer membrane lipoprotein wza domain like"/>
    <property type="match status" value="2"/>
</dbReference>
<dbReference type="Proteomes" id="UP000585437">
    <property type="component" value="Unassembled WGS sequence"/>
</dbReference>
<evidence type="ECO:0000256" key="2">
    <source>
        <dbReference type="SAM" id="SignalP"/>
    </source>
</evidence>
<dbReference type="EMBL" id="JACHBU010000006">
    <property type="protein sequence ID" value="MBB6509924.1"/>
    <property type="molecule type" value="Genomic_DNA"/>
</dbReference>
<dbReference type="InterPro" id="IPR003715">
    <property type="entry name" value="Poly_export_N"/>
</dbReference>
<evidence type="ECO:0000259" key="4">
    <source>
        <dbReference type="Pfam" id="PF10531"/>
    </source>
</evidence>
<evidence type="ECO:0000259" key="3">
    <source>
        <dbReference type="Pfam" id="PF02563"/>
    </source>
</evidence>
<sequence>MKIKTASTFVLVATSFLSGCTALPNSGPDSRQVEAQATAKVTSAKKAQAVGIDYALVDISKSVLAYVEDTKATSLKGGFGGGRGGAPSLPLGVGDVVQVSVFESQSGGLFIPNDAGSRPGNYVSLPNQTIDREGTISVPYAGRIPAAGRPVEDVQRQVEDALANRAIEPQVLITKVSSRSAQVAVLGDVRSPAKIELTEAGERVLDVVSEAGGLSSPGIETYITLQRRGKSATVLYDYLVATPSENIYVAPGDTILVDRERRTYLAFGASGLNGRFDFEESKLTLGEALGKAGGLLDSRANPAQVMLYRTVKKDFLAKLGVDTSRFSGEMVPVIFRANMRDPSALFAVQKFPMQDKDTIYVSNSDSVETLKFLNILNSVTSTVAGVPSDAIATRDAVRELAP</sequence>
<accession>A0A7X0JLQ7</accession>
<dbReference type="Gene3D" id="3.30.1950.10">
    <property type="entry name" value="wza like domain"/>
    <property type="match status" value="1"/>
</dbReference>
<name>A0A7X0JLQ7_9HYPH</name>
<evidence type="ECO:0000313" key="5">
    <source>
        <dbReference type="EMBL" id="MBB6509924.1"/>
    </source>
</evidence>
<organism evidence="5 6">
    <name type="scientific">Rhizobium soli</name>
    <dbReference type="NCBI Taxonomy" id="424798"/>
    <lineage>
        <taxon>Bacteria</taxon>
        <taxon>Pseudomonadati</taxon>
        <taxon>Pseudomonadota</taxon>
        <taxon>Alphaproteobacteria</taxon>
        <taxon>Hyphomicrobiales</taxon>
        <taxon>Rhizobiaceae</taxon>
        <taxon>Rhizobium/Agrobacterium group</taxon>
        <taxon>Rhizobium</taxon>
    </lineage>
</organism>
<dbReference type="Pfam" id="PF10531">
    <property type="entry name" value="SLBB"/>
    <property type="match status" value="1"/>
</dbReference>